<name>A0A1V1NTW2_9BACT</name>
<dbReference type="Proteomes" id="UP000189670">
    <property type="component" value="Unassembled WGS sequence"/>
</dbReference>
<evidence type="ECO:0000256" key="2">
    <source>
        <dbReference type="ARBA" id="ARBA00023157"/>
    </source>
</evidence>
<comment type="caution">
    <text evidence="4">The sequence shown here is derived from an EMBL/GenBank/DDBJ whole genome shotgun (WGS) entry which is preliminary data.</text>
</comment>
<reference evidence="5" key="1">
    <citation type="submission" date="2012-11" db="EMBL/GenBank/DDBJ databases">
        <authorList>
            <person name="Lucero-Rivera Y.E."/>
            <person name="Tovar-Ramirez D."/>
        </authorList>
    </citation>
    <scope>NUCLEOTIDE SEQUENCE [LARGE SCALE GENOMIC DNA]</scope>
    <source>
        <strain evidence="5">Araruama</strain>
    </source>
</reference>
<sequence length="322" mass="36384">MSLYPDKKLTFYINGKDAGSSTSSSINIRDGNNEDLIISGQGTQCGTSPCNKFKGQMDEIRIWDIARSVSDINQSMYRTLSGKEIGLKAYYHFDDLYGNKAKDFSTNGNDGDYYGTFKTSHHIISPESAVEFNGNTYIRAPHNHALNVESRFTISTWFNTDSDTKEQIFLEKGTWQGSWLYFLKPVNGKLRIALASKNWSPITLNGKTDIQKNKWYHFAASWDGTTRRIYLNGNLEASDTPNGTLGSNNYDMHIGGRQNYYLDGKLDELQIWNTARSQSDIQNTIYQSLTGSESGLVLYYNFNQIDDIFIKDISGTINDGDK</sequence>
<dbReference type="SUPFAM" id="SSF49899">
    <property type="entry name" value="Concanavalin A-like lectins/glucanases"/>
    <property type="match status" value="2"/>
</dbReference>
<dbReference type="EMBL" id="ATBP01002299">
    <property type="protein sequence ID" value="ETR66014.1"/>
    <property type="molecule type" value="Genomic_DNA"/>
</dbReference>
<accession>A0A1V1NTW2</accession>
<keyword evidence="1" id="KW-0732">Signal</keyword>
<evidence type="ECO:0000259" key="3">
    <source>
        <dbReference type="SMART" id="SM00560"/>
    </source>
</evidence>
<proteinExistence type="predicted"/>
<dbReference type="Pfam" id="PF13385">
    <property type="entry name" value="Laminin_G_3"/>
    <property type="match status" value="2"/>
</dbReference>
<feature type="domain" description="LamG-like jellyroll fold" evidence="3">
    <location>
        <begin position="150"/>
        <end position="279"/>
    </location>
</feature>
<evidence type="ECO:0000256" key="1">
    <source>
        <dbReference type="ARBA" id="ARBA00022729"/>
    </source>
</evidence>
<dbReference type="AlphaFoldDB" id="A0A1V1NTW2"/>
<gene>
    <name evidence="4" type="ORF">OMM_05830</name>
</gene>
<dbReference type="InterPro" id="IPR006558">
    <property type="entry name" value="LamG-like"/>
</dbReference>
<keyword evidence="2" id="KW-1015">Disulfide bond</keyword>
<dbReference type="SMART" id="SM00560">
    <property type="entry name" value="LamGL"/>
    <property type="match status" value="1"/>
</dbReference>
<evidence type="ECO:0000313" key="5">
    <source>
        <dbReference type="Proteomes" id="UP000189670"/>
    </source>
</evidence>
<dbReference type="Gene3D" id="2.60.120.200">
    <property type="match status" value="2"/>
</dbReference>
<organism evidence="4 5">
    <name type="scientific">Candidatus Magnetoglobus multicellularis str. Araruama</name>
    <dbReference type="NCBI Taxonomy" id="890399"/>
    <lineage>
        <taxon>Bacteria</taxon>
        <taxon>Pseudomonadati</taxon>
        <taxon>Thermodesulfobacteriota</taxon>
        <taxon>Desulfobacteria</taxon>
        <taxon>Desulfobacterales</taxon>
        <taxon>Desulfobacteraceae</taxon>
        <taxon>Candidatus Magnetoglobus</taxon>
    </lineage>
</organism>
<dbReference type="InterPro" id="IPR013320">
    <property type="entry name" value="ConA-like_dom_sf"/>
</dbReference>
<protein>
    <submittedName>
        <fullName evidence="4">LamG domain-containing protein jellyroll fold domain-containing protein</fullName>
    </submittedName>
</protein>
<evidence type="ECO:0000313" key="4">
    <source>
        <dbReference type="EMBL" id="ETR66014.1"/>
    </source>
</evidence>
<dbReference type="PANTHER" id="PTHR42535">
    <property type="entry name" value="OOKINETE PROTEIN, PUTATIVE-RELATED"/>
    <property type="match status" value="1"/>
</dbReference>
<dbReference type="PANTHER" id="PTHR42535:SF2">
    <property type="entry name" value="CHROMOSOME UNDETERMINED SCAFFOLD_146, WHOLE GENOME SHOTGUN SEQUENCE"/>
    <property type="match status" value="1"/>
</dbReference>